<dbReference type="InterPro" id="IPR013384">
    <property type="entry name" value="Flagell_FlgL"/>
</dbReference>
<dbReference type="SUPFAM" id="SSF64518">
    <property type="entry name" value="Phase 1 flagellin"/>
    <property type="match status" value="1"/>
</dbReference>
<keyword evidence="2" id="KW-0966">Cell projection</keyword>
<dbReference type="GO" id="GO:0005198">
    <property type="term" value="F:structural molecule activity"/>
    <property type="evidence" value="ECO:0007669"/>
    <property type="project" value="InterPro"/>
</dbReference>
<dbReference type="Gene3D" id="1.20.1330.10">
    <property type="entry name" value="f41 fragment of flagellin, N-terminal domain"/>
    <property type="match status" value="2"/>
</dbReference>
<dbReference type="PANTHER" id="PTHR42792:SF1">
    <property type="entry name" value="FLAGELLAR HOOK-ASSOCIATED PROTEIN 3"/>
    <property type="match status" value="1"/>
</dbReference>
<dbReference type="GO" id="GO:0009424">
    <property type="term" value="C:bacterial-type flagellum hook"/>
    <property type="evidence" value="ECO:0007669"/>
    <property type="project" value="InterPro"/>
</dbReference>
<sequence length="475" mass="52957">MKVTTGFFYKTFLNDLNKQLDAMYKAQQQLATGKRVLSPGDDPVAVSRIVKYNSEISALDEYKRVMDTAKNYNSSIETAIDDLKNMLIKAKTYAVQGSTDTLSAIDRLALAREVDTLIQRSIETINTKVAGRYIFAGFKADTAPVNAQTGLYQADTNFQYLDISFFLDVAVNLPATEFFTYTVDPLDPNRSLKVFTPYNYNFTLDPNAPYDADPLGALLMPQPSGGPITDPSSSFTSNGGTLTVKFADNQAVTVNISANASLNDIRDAINNDPQVSRYVKAWVVNTGTSASPDYRLVISSIPNGKADKIRIDVNAPSADNLNLLAYNPESGNVSMSFQENINGYNYITDPADPDYYSFNNNYLNENYYLRALYFLKVALENNDQGRIQKAVGYLDKIADKLYSQQSQIGARLSKIENISDYNLDVETNTKQSLSNDRDVDAVQVISELNQRMTVLQALRVTLTDFFRSNLFDFLR</sequence>
<dbReference type="KEGG" id="taut:V4D30_06085"/>
<name>A0AAU8GWA5_9BACT</name>
<dbReference type="NCBIfam" id="TIGR02550">
    <property type="entry name" value="flagell_flgL"/>
    <property type="match status" value="1"/>
</dbReference>
<organism evidence="2">
    <name type="scientific">Thermodesulfovibrio autotrophicus</name>
    <dbReference type="NCBI Taxonomy" id="3118333"/>
    <lineage>
        <taxon>Bacteria</taxon>
        <taxon>Pseudomonadati</taxon>
        <taxon>Nitrospirota</taxon>
        <taxon>Thermodesulfovibrionia</taxon>
        <taxon>Thermodesulfovibrionales</taxon>
        <taxon>Thermodesulfovibrionaceae</taxon>
        <taxon>Thermodesulfovibrio</taxon>
    </lineage>
</organism>
<evidence type="ECO:0000313" key="2">
    <source>
        <dbReference type="EMBL" id="XCH45902.1"/>
    </source>
</evidence>
<dbReference type="GO" id="GO:0071973">
    <property type="term" value="P:bacterial-type flagellum-dependent cell motility"/>
    <property type="evidence" value="ECO:0007669"/>
    <property type="project" value="InterPro"/>
</dbReference>
<keyword evidence="2" id="KW-0969">Cilium</keyword>
<dbReference type="EMBL" id="CP144373">
    <property type="protein sequence ID" value="XCH45902.1"/>
    <property type="molecule type" value="Genomic_DNA"/>
</dbReference>
<accession>A0AAU8GWA5</accession>
<dbReference type="InterPro" id="IPR001492">
    <property type="entry name" value="Flagellin"/>
</dbReference>
<evidence type="ECO:0000259" key="1">
    <source>
        <dbReference type="Pfam" id="PF00669"/>
    </source>
</evidence>
<gene>
    <name evidence="2" type="primary">flgL</name>
    <name evidence="2" type="ORF">V4D30_06085</name>
</gene>
<dbReference type="AlphaFoldDB" id="A0AAU8GWA5"/>
<keyword evidence="2" id="KW-0282">Flagellum</keyword>
<dbReference type="PANTHER" id="PTHR42792">
    <property type="entry name" value="FLAGELLIN"/>
    <property type="match status" value="1"/>
</dbReference>
<dbReference type="InterPro" id="IPR001029">
    <property type="entry name" value="Flagellin_N"/>
</dbReference>
<dbReference type="RefSeq" id="WP_353683444.1">
    <property type="nucleotide sequence ID" value="NZ_CP144373.1"/>
</dbReference>
<reference evidence="2" key="1">
    <citation type="submission" date="2024-01" db="EMBL/GenBank/DDBJ databases">
        <title>The first autotrophic representatives of the genus Thermodesulfovibrio.</title>
        <authorList>
            <person name="Maltseva A.I."/>
            <person name="Elcheninov A.G."/>
            <person name="Kublanov I.V."/>
            <person name="Lebedinsky A.V."/>
            <person name="Frolov E.N."/>
        </authorList>
    </citation>
    <scope>NUCLEOTIDE SEQUENCE</scope>
    <source>
        <strain evidence="2">3907-1M</strain>
    </source>
</reference>
<dbReference type="Pfam" id="PF00669">
    <property type="entry name" value="Flagellin_N"/>
    <property type="match status" value="1"/>
</dbReference>
<feature type="domain" description="Flagellin N-terminal" evidence="1">
    <location>
        <begin position="12"/>
        <end position="138"/>
    </location>
</feature>
<proteinExistence type="predicted"/>
<protein>
    <submittedName>
        <fullName evidence="2">Flagellar hook-associated protein FlgL</fullName>
    </submittedName>
</protein>